<comment type="caution">
    <text evidence="2">The sequence shown here is derived from an EMBL/GenBank/DDBJ whole genome shotgun (WGS) entry which is preliminary data.</text>
</comment>
<keyword evidence="3" id="KW-1185">Reference proteome</keyword>
<feature type="region of interest" description="Disordered" evidence="1">
    <location>
        <begin position="1"/>
        <end position="21"/>
    </location>
</feature>
<evidence type="ECO:0000313" key="2">
    <source>
        <dbReference type="EMBL" id="MFB9834620.1"/>
    </source>
</evidence>
<feature type="compositionally biased region" description="Low complexity" evidence="1">
    <location>
        <begin position="278"/>
        <end position="296"/>
    </location>
</feature>
<proteinExistence type="predicted"/>
<organism evidence="2 3">
    <name type="scientific">Actinoallomurus acaciae</name>
    <dbReference type="NCBI Taxonomy" id="502577"/>
    <lineage>
        <taxon>Bacteria</taxon>
        <taxon>Bacillati</taxon>
        <taxon>Actinomycetota</taxon>
        <taxon>Actinomycetes</taxon>
        <taxon>Streptosporangiales</taxon>
        <taxon>Thermomonosporaceae</taxon>
        <taxon>Actinoallomurus</taxon>
    </lineage>
</organism>
<evidence type="ECO:0008006" key="4">
    <source>
        <dbReference type="Google" id="ProtNLM"/>
    </source>
</evidence>
<name>A0ABV5YHU1_9ACTN</name>
<dbReference type="InterPro" id="IPR038332">
    <property type="entry name" value="PPE_sf"/>
</dbReference>
<feature type="region of interest" description="Disordered" evidence="1">
    <location>
        <begin position="385"/>
        <end position="432"/>
    </location>
</feature>
<dbReference type="SUPFAM" id="SSF140453">
    <property type="entry name" value="EsxAB dimer-like"/>
    <property type="match status" value="1"/>
</dbReference>
<feature type="region of interest" description="Disordered" evidence="1">
    <location>
        <begin position="263"/>
        <end position="321"/>
    </location>
</feature>
<feature type="compositionally biased region" description="Low complexity" evidence="1">
    <location>
        <begin position="304"/>
        <end position="319"/>
    </location>
</feature>
<sequence length="432" mass="44420">MTGSYPLPMRSSAPVGSPSQYADPKRIDALLKSSDPEAVAASGRGYQEFAAAYEKIAGELLSLRSDLHDAWTGKDAAAAQSQLREVWSAAATVHRTAQTFGVTIERHGTEHLAWYKYNKPASKSLPEAQSWMAGANERVTQAWDSLPQDLSTSLPPRQHILDHGPAAETPSRGTYEPREEEAKATDTGSEGAGHRHVEQAIDLAGNGSGSTQLAGAAAPGTLGGGTELGPSGLLAPGVAGGLGGQPPSGGGILGPGLMSSGGVLGADRPAGSAGGVPGSARESQAVSAAESQAAPEVEVRAARPRAGALGPAAGTGAAAAKERERSRLTWLAEEEEVWTEGIEAAPELIRGDHPLTAAPEPRHDREVDLSADVDAINEFLAELNTEADPGSDAGDVSTETSELRAPRTEIEPRGEAVRGLPAVGDGEDSARD</sequence>
<accession>A0ABV5YHU1</accession>
<dbReference type="Proteomes" id="UP001589627">
    <property type="component" value="Unassembled WGS sequence"/>
</dbReference>
<feature type="compositionally biased region" description="Basic and acidic residues" evidence="1">
    <location>
        <begin position="175"/>
        <end position="184"/>
    </location>
</feature>
<dbReference type="Gene3D" id="1.20.1260.20">
    <property type="entry name" value="PPE superfamily"/>
    <property type="match status" value="1"/>
</dbReference>
<dbReference type="InterPro" id="IPR036689">
    <property type="entry name" value="ESAT-6-like_sf"/>
</dbReference>
<reference evidence="2 3" key="1">
    <citation type="submission" date="2024-09" db="EMBL/GenBank/DDBJ databases">
        <authorList>
            <person name="Sun Q."/>
            <person name="Mori K."/>
        </authorList>
    </citation>
    <scope>NUCLEOTIDE SEQUENCE [LARGE SCALE GENOMIC DNA]</scope>
    <source>
        <strain evidence="2 3">TBRC 0563</strain>
    </source>
</reference>
<feature type="region of interest" description="Disordered" evidence="1">
    <location>
        <begin position="147"/>
        <end position="229"/>
    </location>
</feature>
<dbReference type="RefSeq" id="WP_378204565.1">
    <property type="nucleotide sequence ID" value="NZ_JBHLZP010000149.1"/>
</dbReference>
<protein>
    <recommendedName>
        <fullName evidence="4">PPE family protein</fullName>
    </recommendedName>
</protein>
<dbReference type="EMBL" id="JBHLZP010000149">
    <property type="protein sequence ID" value="MFB9834620.1"/>
    <property type="molecule type" value="Genomic_DNA"/>
</dbReference>
<gene>
    <name evidence="2" type="ORF">ACFFNX_20760</name>
</gene>
<feature type="compositionally biased region" description="Basic and acidic residues" evidence="1">
    <location>
        <begin position="401"/>
        <end position="416"/>
    </location>
</feature>
<evidence type="ECO:0000313" key="3">
    <source>
        <dbReference type="Proteomes" id="UP001589627"/>
    </source>
</evidence>
<evidence type="ECO:0000256" key="1">
    <source>
        <dbReference type="SAM" id="MobiDB-lite"/>
    </source>
</evidence>